<evidence type="ECO:0000256" key="3">
    <source>
        <dbReference type="SAM" id="MobiDB-lite"/>
    </source>
</evidence>
<keyword evidence="1" id="KW-0539">Nucleus</keyword>
<dbReference type="OrthoDB" id="4159781at2759"/>
<dbReference type="SUPFAM" id="SSF57701">
    <property type="entry name" value="Zn2/Cys6 DNA-binding domain"/>
    <property type="match status" value="1"/>
</dbReference>
<feature type="region of interest" description="Disordered" evidence="3">
    <location>
        <begin position="204"/>
        <end position="270"/>
    </location>
</feature>
<keyword evidence="2" id="KW-0175">Coiled coil</keyword>
<keyword evidence="6" id="KW-1185">Reference proteome</keyword>
<dbReference type="EMBL" id="KZ613943">
    <property type="protein sequence ID" value="PMD42318.1"/>
    <property type="molecule type" value="Genomic_DNA"/>
</dbReference>
<feature type="compositionally biased region" description="Acidic residues" evidence="3">
    <location>
        <begin position="135"/>
        <end position="156"/>
    </location>
</feature>
<feature type="compositionally biased region" description="Low complexity" evidence="3">
    <location>
        <begin position="94"/>
        <end position="103"/>
    </location>
</feature>
<sequence length="333" mass="38340">MEWLSQRQRRVVERFEAQQTLSLQNNLLENTISPPEMIHNNFTWQNLHPQQWEPTFSLSSQLQSAPYPQHLQATPTQSSLSSHPPLYYQSTFLQSPSQIQTRPPIQPPIQTQPPIQIQPPPIPHQAMDKGLKDPGDEEDIAEDEEEADKNEDEEAANMEVDIHENRRPASSRVRMACQPCHKMKMRCNGQRPCSQCKERGNTCSYKAPKRAGRPRASQKQKRRCDIPSPSKGQNCLYEMEQLPPTPPRRPPHSCEPVSQLPSSSPRPQLSPHNCQTFQIQCMESQYREEIWKLEALVVNLRREVEELHLQVKSLTHQQLIVNSSNSFKVEEVG</sequence>
<feature type="compositionally biased region" description="Low complexity" evidence="3">
    <location>
        <begin position="256"/>
        <end position="270"/>
    </location>
</feature>
<dbReference type="PROSITE" id="PS50048">
    <property type="entry name" value="ZN2_CY6_FUNGAL_2"/>
    <property type="match status" value="1"/>
</dbReference>
<dbReference type="PROSITE" id="PS00463">
    <property type="entry name" value="ZN2_CY6_FUNGAL_1"/>
    <property type="match status" value="1"/>
</dbReference>
<reference evidence="5 6" key="1">
    <citation type="submission" date="2016-04" db="EMBL/GenBank/DDBJ databases">
        <title>A degradative enzymes factory behind the ericoid mycorrhizal symbiosis.</title>
        <authorList>
            <consortium name="DOE Joint Genome Institute"/>
            <person name="Martino E."/>
            <person name="Morin E."/>
            <person name="Grelet G."/>
            <person name="Kuo A."/>
            <person name="Kohler A."/>
            <person name="Daghino S."/>
            <person name="Barry K."/>
            <person name="Choi C."/>
            <person name="Cichocki N."/>
            <person name="Clum A."/>
            <person name="Copeland A."/>
            <person name="Hainaut M."/>
            <person name="Haridas S."/>
            <person name="Labutti K."/>
            <person name="Lindquist E."/>
            <person name="Lipzen A."/>
            <person name="Khouja H.-R."/>
            <person name="Murat C."/>
            <person name="Ohm R."/>
            <person name="Olson A."/>
            <person name="Spatafora J."/>
            <person name="Veneault-Fourrey C."/>
            <person name="Henrissat B."/>
            <person name="Grigoriev I."/>
            <person name="Martin F."/>
            <person name="Perotto S."/>
        </authorList>
    </citation>
    <scope>NUCLEOTIDE SEQUENCE [LARGE SCALE GENOMIC DNA]</scope>
    <source>
        <strain evidence="5 6">F</strain>
    </source>
</reference>
<proteinExistence type="predicted"/>
<feature type="coiled-coil region" evidence="2">
    <location>
        <begin position="283"/>
        <end position="317"/>
    </location>
</feature>
<feature type="compositionally biased region" description="Polar residues" evidence="3">
    <location>
        <begin position="67"/>
        <end position="93"/>
    </location>
</feature>
<name>A0A2J6RUX5_HYAVF</name>
<dbReference type="GO" id="GO:0008270">
    <property type="term" value="F:zinc ion binding"/>
    <property type="evidence" value="ECO:0007669"/>
    <property type="project" value="InterPro"/>
</dbReference>
<feature type="compositionally biased region" description="Pro residues" evidence="3">
    <location>
        <begin position="104"/>
        <end position="123"/>
    </location>
</feature>
<gene>
    <name evidence="5" type="ORF">L207DRAFT_527240</name>
</gene>
<protein>
    <recommendedName>
        <fullName evidence="4">Zn(2)-C6 fungal-type domain-containing protein</fullName>
    </recommendedName>
</protein>
<dbReference type="InterPro" id="IPR036864">
    <property type="entry name" value="Zn2-C6_fun-type_DNA-bd_sf"/>
</dbReference>
<evidence type="ECO:0000313" key="6">
    <source>
        <dbReference type="Proteomes" id="UP000235786"/>
    </source>
</evidence>
<feature type="region of interest" description="Disordered" evidence="3">
    <location>
        <begin position="67"/>
        <end position="173"/>
    </location>
</feature>
<accession>A0A2J6RUX5</accession>
<dbReference type="Proteomes" id="UP000235786">
    <property type="component" value="Unassembled WGS sequence"/>
</dbReference>
<evidence type="ECO:0000259" key="4">
    <source>
        <dbReference type="PROSITE" id="PS50048"/>
    </source>
</evidence>
<dbReference type="InterPro" id="IPR001138">
    <property type="entry name" value="Zn2Cys6_DnaBD"/>
</dbReference>
<dbReference type="GO" id="GO:0000981">
    <property type="term" value="F:DNA-binding transcription factor activity, RNA polymerase II-specific"/>
    <property type="evidence" value="ECO:0007669"/>
    <property type="project" value="InterPro"/>
</dbReference>
<organism evidence="5 6">
    <name type="scientific">Hyaloscypha variabilis (strain UAMH 11265 / GT02V1 / F)</name>
    <name type="common">Meliniomyces variabilis</name>
    <dbReference type="NCBI Taxonomy" id="1149755"/>
    <lineage>
        <taxon>Eukaryota</taxon>
        <taxon>Fungi</taxon>
        <taxon>Dikarya</taxon>
        <taxon>Ascomycota</taxon>
        <taxon>Pezizomycotina</taxon>
        <taxon>Leotiomycetes</taxon>
        <taxon>Helotiales</taxon>
        <taxon>Hyaloscyphaceae</taxon>
        <taxon>Hyaloscypha</taxon>
        <taxon>Hyaloscypha variabilis</taxon>
    </lineage>
</organism>
<evidence type="ECO:0000313" key="5">
    <source>
        <dbReference type="EMBL" id="PMD42318.1"/>
    </source>
</evidence>
<feature type="compositionally biased region" description="Basic residues" evidence="3">
    <location>
        <begin position="207"/>
        <end position="222"/>
    </location>
</feature>
<dbReference type="Pfam" id="PF00172">
    <property type="entry name" value="Zn_clus"/>
    <property type="match status" value="1"/>
</dbReference>
<evidence type="ECO:0000256" key="1">
    <source>
        <dbReference type="ARBA" id="ARBA00023242"/>
    </source>
</evidence>
<feature type="domain" description="Zn(2)-C6 fungal-type" evidence="4">
    <location>
        <begin position="176"/>
        <end position="205"/>
    </location>
</feature>
<dbReference type="Gene3D" id="4.10.240.10">
    <property type="entry name" value="Zn(2)-C6 fungal-type DNA-binding domain"/>
    <property type="match status" value="1"/>
</dbReference>
<dbReference type="CDD" id="cd00067">
    <property type="entry name" value="GAL4"/>
    <property type="match status" value="1"/>
</dbReference>
<dbReference type="AlphaFoldDB" id="A0A2J6RUX5"/>
<dbReference type="SMART" id="SM00066">
    <property type="entry name" value="GAL4"/>
    <property type="match status" value="1"/>
</dbReference>
<evidence type="ECO:0000256" key="2">
    <source>
        <dbReference type="SAM" id="Coils"/>
    </source>
</evidence>